<dbReference type="Proteomes" id="UP000298493">
    <property type="component" value="Unassembled WGS sequence"/>
</dbReference>
<protein>
    <recommendedName>
        <fullName evidence="6 16">E3 ubiquitin-protein ligase listerin</fullName>
        <ecNumber evidence="5 16">2.3.2.27</ecNumber>
    </recommendedName>
    <alternativeName>
        <fullName evidence="16">RING-type E3 ubiquitin transferase listerin</fullName>
    </alternativeName>
</protein>
<evidence type="ECO:0000256" key="4">
    <source>
        <dbReference type="ARBA" id="ARBA00007997"/>
    </source>
</evidence>
<comment type="catalytic activity">
    <reaction evidence="1 16">
        <text>S-ubiquitinyl-[E2 ubiquitin-conjugating enzyme]-L-cysteine + [acceptor protein]-L-lysine = [E2 ubiquitin-conjugating enzyme]-L-cysteine + N(6)-ubiquitinyl-[acceptor protein]-L-lysine.</text>
        <dbReference type="EC" id="2.3.2.27"/>
    </reaction>
</comment>
<dbReference type="InterPro" id="IPR054477">
    <property type="entry name" value="LTN1_E3_ligase_6th"/>
</dbReference>
<dbReference type="PANTHER" id="PTHR12389:SF0">
    <property type="entry name" value="E3 UBIQUITIN-PROTEIN LIGASE LISTERIN"/>
    <property type="match status" value="1"/>
</dbReference>
<dbReference type="InterPro" id="IPR013083">
    <property type="entry name" value="Znf_RING/FYVE/PHD"/>
</dbReference>
<dbReference type="InterPro" id="IPR001841">
    <property type="entry name" value="Znf_RING"/>
</dbReference>
<dbReference type="GO" id="GO:1990112">
    <property type="term" value="C:RQC complex"/>
    <property type="evidence" value="ECO:0007669"/>
    <property type="project" value="UniProtKB-UniRule"/>
</dbReference>
<keyword evidence="12 16" id="KW-0833">Ubl conjugation pathway</keyword>
<evidence type="ECO:0000256" key="15">
    <source>
        <dbReference type="PROSITE-ProRule" id="PRU00175"/>
    </source>
</evidence>
<keyword evidence="19" id="KW-1185">Reference proteome</keyword>
<dbReference type="GO" id="GO:0016567">
    <property type="term" value="P:protein ubiquitination"/>
    <property type="evidence" value="ECO:0007669"/>
    <property type="project" value="UniProtKB-UniPathway"/>
</dbReference>
<evidence type="ECO:0000259" key="17">
    <source>
        <dbReference type="PROSITE" id="PS50089"/>
    </source>
</evidence>
<evidence type="ECO:0000256" key="7">
    <source>
        <dbReference type="ARBA" id="ARBA00022490"/>
    </source>
</evidence>
<dbReference type="GO" id="GO:0061630">
    <property type="term" value="F:ubiquitin protein ligase activity"/>
    <property type="evidence" value="ECO:0007669"/>
    <property type="project" value="UniProtKB-UniRule"/>
</dbReference>
<dbReference type="CDD" id="cd16491">
    <property type="entry name" value="RING-CH-C4HC3_LTN1"/>
    <property type="match status" value="1"/>
</dbReference>
<sequence length="1637" mass="182306">MSKRQFKAQASSSRAAFGSATLAFGSPASSTFATSSSSLSYLNELPALSSISDAHTVVAFKNLSKRDSTTKAKALEDLQTQLSSSEQEIEDGVLEAWINIYPRTSIDNSKTVRQLSHNVQGQVCVKSGKRIAKHMPRVVGAWLAGLFDNDKSVSKAASEAFEQVFATLDKRLALWKAYQEPILAHCQQVLDNESAKTLSDERSVSQDEANAKYYRVVTAAVGLLSSLISHVKEEEVGKHSEQYIEILQDKRLWEKSLSEDPAVRRAVHKLLRSLLQSHHTKNTLDLETLSSVYLYKGLESDQNGSASEYLETVFKLTEFDSSVWTDKWAGKKPAKSRLKHFVKRGSQGSTLAYWSSVSKLFTLIPKKALPTELTEAEDILKSLHGGITKKDEPRAYIMPGFQAYVQVADILCVNLASEDQTALLKEHVLPLILQYIKPVAEHTQWDIPGARAHQVIQEVVRMKADIDTALRQEWSLFSSELVKDIKVSLPEQSNDYGKSQDELSKTGERYATILALIVAKQTDSSLKREEVEESDKPIETIAMEVVTEALQVCKNRNGKPYGAANVASAIIQSCKSAPWYPNMLSNLSEFVAKTLPTIYSSPSFKPLASILYMYKSQEMYRAPWLAAIHSTVGDKSNRQFPALQELLVQREDLDQPQMEILLSELAPAILGKTDEVLRNSGSWDALVELLSKSGIVSTLFATPILGAMTHALTSATSEAPTALAGLQCLIRSTPTLIKSFIETSEGRQLLPNVLALTESPDDQIAQSAVDLNTAIHTIVSDAASTAGSRHSLVDVIQDGLNHAATNSLSIDTLVSQAQQLARARRLHSIAVLLPSASSWSSALEPLLQRPFDRSFAIMSPLAGAGHLVRSDPSKPRTKIARDSAGLSIPLRMAMYTVRLLQSVPEAQAEMRSDTFQSLAISLQLANESLSIAGSTAIRSSYTPESDAEIAEFVSECQNLITNWLGAMNDWESEKEEPSNEIVKTALDMLFSQSLGQSPKGFYNAQCYCTIVAELIELHGWHARKTTDLESKLREIRKAKDPLQTTTFLTAYRVPFSASSVASGYCNELLADLDALNIGERSEEGLHMLVILNSILQNQDAAVETIAKQRLVRYGRRFVGWLADDAMQEAMQAEVCRVLCILLPHMSDLYGDHWSNVLAYLMLLWDQANELPDPNRPTLVPLIHVSLKLYTVLRRMVTTEESKAEDERNDDIIEAWKEAEPGIGEGLLQLLKLHRAASDETHQALRIIDEMLARQVSSVPLKHLNNTEELYAQLYSQSRSIQEAAYLILHREVPEKQEQLALETILEKTTAKLPDELLSLILEIPSNADLSEEDFERGIPLQLRGYMFSWLLLFDHFQHASYKVKNDYIEGMKEGEYVTKFLDFAFDFLGHGEGRPVDVSKVDIVSYTPDTVDSPIKDTEWLLTHLYYLCLCHLPSISKTWWIECKSRPKYQSVESWTSRFVSPHVMSTMFDVVSKWTATQDTNPGPDEPPPLVIKVNTRAAELTASYPMDDEQSASIVITLPPTFPLHQATVTSPTKRMAVEEKKWTMWLRNAQAVIAFSNNSLVDGLLAWRRNIYGALKGQTDCAICYSVVGEDGKLPNKTCRTCKNSFHGNCLFKWFKSSNNTTCPLCRNPFNYG</sequence>
<dbReference type="Pfam" id="PF13639">
    <property type="entry name" value="zf-RING_2"/>
    <property type="match status" value="1"/>
</dbReference>
<keyword evidence="11 15" id="KW-0863">Zinc-finger</keyword>
<name>A0A4Z1PB14_9PEZI</name>
<evidence type="ECO:0000256" key="1">
    <source>
        <dbReference type="ARBA" id="ARBA00000900"/>
    </source>
</evidence>
<dbReference type="SUPFAM" id="SSF57850">
    <property type="entry name" value="RING/U-box"/>
    <property type="match status" value="1"/>
</dbReference>
<comment type="function">
    <text evidence="14">E3 ubiquitin-protein ligase component of the ribosome quality control complex (RQC), a ribosome-associated complex that mediates ubiquitination and extraction of incompletely synthesized nascent chains for proteasomal degradation. Mediates ubiquitination of proteins derived from mRNAs lacking stop codons (non-stop proteins) and other translation arrest products induced by poly-lysine sequences and tandem rare codons. Ubiquitination leads to CDC48 recruitment for extraction and degradation of the incomplete translation product. May indirectly play a role in chromatin function and transcription.</text>
</comment>
<dbReference type="GO" id="GO:0005829">
    <property type="term" value="C:cytosol"/>
    <property type="evidence" value="ECO:0007669"/>
    <property type="project" value="UniProtKB-SubCell"/>
</dbReference>
<proteinExistence type="inferred from homology"/>
<organism evidence="18 19">
    <name type="scientific">Venturia nashicola</name>
    <dbReference type="NCBI Taxonomy" id="86259"/>
    <lineage>
        <taxon>Eukaryota</taxon>
        <taxon>Fungi</taxon>
        <taxon>Dikarya</taxon>
        <taxon>Ascomycota</taxon>
        <taxon>Pezizomycotina</taxon>
        <taxon>Dothideomycetes</taxon>
        <taxon>Pleosporomycetidae</taxon>
        <taxon>Venturiales</taxon>
        <taxon>Venturiaceae</taxon>
        <taxon>Venturia</taxon>
    </lineage>
</organism>
<evidence type="ECO:0000256" key="13">
    <source>
        <dbReference type="ARBA" id="ARBA00022833"/>
    </source>
</evidence>
<keyword evidence="10" id="KW-0677">Repeat</keyword>
<accession>A0A4Z1PB14</accession>
<comment type="similarity">
    <text evidence="4 16">Belongs to the LTN1 family.</text>
</comment>
<dbReference type="FunFam" id="3.30.40.10:FF:000038">
    <property type="entry name" value="E3 ubiquitin-protein ligase listerin"/>
    <property type="match status" value="1"/>
</dbReference>
<gene>
    <name evidence="18" type="ORF">E6O75_ATG11020</name>
</gene>
<evidence type="ECO:0000256" key="9">
    <source>
        <dbReference type="ARBA" id="ARBA00022723"/>
    </source>
</evidence>
<evidence type="ECO:0000256" key="5">
    <source>
        <dbReference type="ARBA" id="ARBA00012483"/>
    </source>
</evidence>
<dbReference type="GO" id="GO:0072344">
    <property type="term" value="P:rescue of stalled ribosome"/>
    <property type="evidence" value="ECO:0007669"/>
    <property type="project" value="UniProtKB-UniRule"/>
</dbReference>
<dbReference type="EC" id="2.3.2.27" evidence="5 16"/>
<reference evidence="18 19" key="1">
    <citation type="submission" date="2019-04" db="EMBL/GenBank/DDBJ databases">
        <title>High contiguity whole genome sequence and gene annotation resource for two Venturia nashicola isolates.</title>
        <authorList>
            <person name="Prokchorchik M."/>
            <person name="Won K."/>
            <person name="Lee Y."/>
            <person name="Choi E.D."/>
            <person name="Segonzac C."/>
            <person name="Sohn K.H."/>
        </authorList>
    </citation>
    <scope>NUCLEOTIDE SEQUENCE [LARGE SCALE GENOMIC DNA]</scope>
    <source>
        <strain evidence="18 19">PRI2</strain>
    </source>
</reference>
<dbReference type="Gene3D" id="1.25.10.10">
    <property type="entry name" value="Leucine-rich Repeat Variant"/>
    <property type="match status" value="1"/>
</dbReference>
<evidence type="ECO:0000256" key="3">
    <source>
        <dbReference type="ARBA" id="ARBA00004906"/>
    </source>
</evidence>
<dbReference type="Gene3D" id="3.30.40.10">
    <property type="entry name" value="Zinc/RING finger domain, C3HC4 (zinc finger)"/>
    <property type="match status" value="1"/>
</dbReference>
<dbReference type="InterPro" id="IPR054478">
    <property type="entry name" value="LTN1_UBC"/>
</dbReference>
<comment type="pathway">
    <text evidence="3 16">Protein modification; protein ubiquitination.</text>
</comment>
<evidence type="ECO:0000256" key="16">
    <source>
        <dbReference type="RuleBase" id="RU367090"/>
    </source>
</evidence>
<keyword evidence="13 16" id="KW-0862">Zinc</keyword>
<dbReference type="Pfam" id="PF22958">
    <property type="entry name" value="Ltn1_1st"/>
    <property type="match status" value="1"/>
</dbReference>
<dbReference type="SMART" id="SM00744">
    <property type="entry name" value="RINGv"/>
    <property type="match status" value="1"/>
</dbReference>
<dbReference type="PANTHER" id="PTHR12389">
    <property type="entry name" value="ZINC FINGER PROTEIN 294"/>
    <property type="match status" value="1"/>
</dbReference>
<evidence type="ECO:0000256" key="11">
    <source>
        <dbReference type="ARBA" id="ARBA00022771"/>
    </source>
</evidence>
<dbReference type="EMBL" id="SNSC02000008">
    <property type="protein sequence ID" value="TID22226.1"/>
    <property type="molecule type" value="Genomic_DNA"/>
</dbReference>
<comment type="subunit">
    <text evidence="16">Component of the ribosome quality control complex (RQC).</text>
</comment>
<dbReference type="InterPro" id="IPR011989">
    <property type="entry name" value="ARM-like"/>
</dbReference>
<evidence type="ECO:0000256" key="12">
    <source>
        <dbReference type="ARBA" id="ARBA00022786"/>
    </source>
</evidence>
<dbReference type="Pfam" id="PF22999">
    <property type="entry name" value="LTN1_E3_ligase_6th"/>
    <property type="match status" value="1"/>
</dbReference>
<feature type="domain" description="RING-type" evidence="17">
    <location>
        <begin position="1585"/>
        <end position="1631"/>
    </location>
</feature>
<dbReference type="PROSITE" id="PS50089">
    <property type="entry name" value="ZF_RING_2"/>
    <property type="match status" value="1"/>
</dbReference>
<evidence type="ECO:0000313" key="18">
    <source>
        <dbReference type="EMBL" id="TID22226.1"/>
    </source>
</evidence>
<dbReference type="InterPro" id="IPR011016">
    <property type="entry name" value="Znf_RING-CH"/>
</dbReference>
<dbReference type="STRING" id="86259.A0A4Z1PB14"/>
<evidence type="ECO:0000256" key="8">
    <source>
        <dbReference type="ARBA" id="ARBA00022679"/>
    </source>
</evidence>
<dbReference type="GO" id="GO:0043023">
    <property type="term" value="F:ribosomal large subunit binding"/>
    <property type="evidence" value="ECO:0007669"/>
    <property type="project" value="TreeGrafter"/>
</dbReference>
<dbReference type="InterPro" id="IPR054476">
    <property type="entry name" value="Ltn1_N"/>
</dbReference>
<evidence type="ECO:0000313" key="19">
    <source>
        <dbReference type="Proteomes" id="UP000298493"/>
    </source>
</evidence>
<comment type="caution">
    <text evidence="18">The sequence shown here is derived from an EMBL/GenBank/DDBJ whole genome shotgun (WGS) entry which is preliminary data.</text>
</comment>
<evidence type="ECO:0000256" key="2">
    <source>
        <dbReference type="ARBA" id="ARBA00004514"/>
    </source>
</evidence>
<dbReference type="InterPro" id="IPR016024">
    <property type="entry name" value="ARM-type_fold"/>
</dbReference>
<dbReference type="InterPro" id="IPR039804">
    <property type="entry name" value="RING-CH-C4HC3_LTN1"/>
</dbReference>
<comment type="function">
    <text evidence="16">E3 ubiquitin-protein ligase. Component of the ribosome quality control complex (RQC), a ribosome-associated complex that mediates ubiquitination and extraction of incompletely synthesized nascent chains for proteasomal degradation.</text>
</comment>
<dbReference type="SMART" id="SM01197">
    <property type="entry name" value="FANCL_C"/>
    <property type="match status" value="1"/>
</dbReference>
<evidence type="ECO:0000256" key="6">
    <source>
        <dbReference type="ARBA" id="ARBA00017157"/>
    </source>
</evidence>
<dbReference type="UniPathway" id="UPA00143"/>
<dbReference type="GO" id="GO:1990116">
    <property type="term" value="P:ribosome-associated ubiquitin-dependent protein catabolic process"/>
    <property type="evidence" value="ECO:0007669"/>
    <property type="project" value="UniProtKB-UniRule"/>
</dbReference>
<keyword evidence="8 16" id="KW-0808">Transferase</keyword>
<comment type="subcellular location">
    <subcellularLocation>
        <location evidence="2">Cytoplasm</location>
        <location evidence="2">Cytosol</location>
    </subcellularLocation>
</comment>
<dbReference type="GO" id="GO:0008270">
    <property type="term" value="F:zinc ion binding"/>
    <property type="evidence" value="ECO:0007669"/>
    <property type="project" value="UniProtKB-KW"/>
</dbReference>
<evidence type="ECO:0000256" key="14">
    <source>
        <dbReference type="ARBA" id="ARBA00055150"/>
    </source>
</evidence>
<dbReference type="Pfam" id="PF23009">
    <property type="entry name" value="UBC_like"/>
    <property type="match status" value="1"/>
</dbReference>
<dbReference type="SUPFAM" id="SSF48371">
    <property type="entry name" value="ARM repeat"/>
    <property type="match status" value="1"/>
</dbReference>
<evidence type="ECO:0000256" key="10">
    <source>
        <dbReference type="ARBA" id="ARBA00022737"/>
    </source>
</evidence>
<dbReference type="InterPro" id="IPR039795">
    <property type="entry name" value="LTN1/Rkr1"/>
</dbReference>
<keyword evidence="9 16" id="KW-0479">Metal-binding</keyword>
<keyword evidence="7" id="KW-0963">Cytoplasm</keyword>